<evidence type="ECO:0000313" key="2">
    <source>
        <dbReference type="Proteomes" id="UP001457282"/>
    </source>
</evidence>
<dbReference type="EMBL" id="JBEDUW010000007">
    <property type="protein sequence ID" value="KAK9912492.1"/>
    <property type="molecule type" value="Genomic_DNA"/>
</dbReference>
<proteinExistence type="predicted"/>
<comment type="caution">
    <text evidence="1">The sequence shown here is derived from an EMBL/GenBank/DDBJ whole genome shotgun (WGS) entry which is preliminary data.</text>
</comment>
<gene>
    <name evidence="1" type="ORF">M0R45_036354</name>
</gene>
<name>A0AAW1VZF5_RUBAR</name>
<dbReference type="AlphaFoldDB" id="A0AAW1VZF5"/>
<keyword evidence="2" id="KW-1185">Reference proteome</keyword>
<protein>
    <submittedName>
        <fullName evidence="1">Uncharacterized protein</fullName>
    </submittedName>
</protein>
<organism evidence="1 2">
    <name type="scientific">Rubus argutus</name>
    <name type="common">Southern blackberry</name>
    <dbReference type="NCBI Taxonomy" id="59490"/>
    <lineage>
        <taxon>Eukaryota</taxon>
        <taxon>Viridiplantae</taxon>
        <taxon>Streptophyta</taxon>
        <taxon>Embryophyta</taxon>
        <taxon>Tracheophyta</taxon>
        <taxon>Spermatophyta</taxon>
        <taxon>Magnoliopsida</taxon>
        <taxon>eudicotyledons</taxon>
        <taxon>Gunneridae</taxon>
        <taxon>Pentapetalae</taxon>
        <taxon>rosids</taxon>
        <taxon>fabids</taxon>
        <taxon>Rosales</taxon>
        <taxon>Rosaceae</taxon>
        <taxon>Rosoideae</taxon>
        <taxon>Rosoideae incertae sedis</taxon>
        <taxon>Rubus</taxon>
    </lineage>
</organism>
<evidence type="ECO:0000313" key="1">
    <source>
        <dbReference type="EMBL" id="KAK9912492.1"/>
    </source>
</evidence>
<reference evidence="1 2" key="1">
    <citation type="journal article" date="2023" name="G3 (Bethesda)">
        <title>A chromosome-length genome assembly and annotation of blackberry (Rubus argutus, cv. 'Hillquist').</title>
        <authorList>
            <person name="Bruna T."/>
            <person name="Aryal R."/>
            <person name="Dudchenko O."/>
            <person name="Sargent D.J."/>
            <person name="Mead D."/>
            <person name="Buti M."/>
            <person name="Cavallini A."/>
            <person name="Hytonen T."/>
            <person name="Andres J."/>
            <person name="Pham M."/>
            <person name="Weisz D."/>
            <person name="Mascagni F."/>
            <person name="Usai G."/>
            <person name="Natali L."/>
            <person name="Bassil N."/>
            <person name="Fernandez G.E."/>
            <person name="Lomsadze A."/>
            <person name="Armour M."/>
            <person name="Olukolu B."/>
            <person name="Poorten T."/>
            <person name="Britton C."/>
            <person name="Davik J."/>
            <person name="Ashrafi H."/>
            <person name="Aiden E.L."/>
            <person name="Borodovsky M."/>
            <person name="Worthington M."/>
        </authorList>
    </citation>
    <scope>NUCLEOTIDE SEQUENCE [LARGE SCALE GENOMIC DNA]</scope>
    <source>
        <strain evidence="1">PI 553951</strain>
    </source>
</reference>
<dbReference type="Proteomes" id="UP001457282">
    <property type="component" value="Unassembled WGS sequence"/>
</dbReference>
<accession>A0AAW1VZF5</accession>
<sequence>MGWRTGSPKLGLWKSWVAGLTRGGSAVTGIRDNANDRESLKFELWEQRRYESDAGMRETPAVAAAGRDNAADELGLENQKRRRCVRVHRGDGGSGTAWLIVLVMNCELHLPVFWHSERLTVVG</sequence>